<dbReference type="EMBL" id="CAKKLH010000343">
    <property type="protein sequence ID" value="CAH0113663.1"/>
    <property type="molecule type" value="Genomic_DNA"/>
</dbReference>
<organism evidence="7 8">
    <name type="scientific">Daphnia galeata</name>
    <dbReference type="NCBI Taxonomy" id="27404"/>
    <lineage>
        <taxon>Eukaryota</taxon>
        <taxon>Metazoa</taxon>
        <taxon>Ecdysozoa</taxon>
        <taxon>Arthropoda</taxon>
        <taxon>Crustacea</taxon>
        <taxon>Branchiopoda</taxon>
        <taxon>Diplostraca</taxon>
        <taxon>Cladocera</taxon>
        <taxon>Anomopoda</taxon>
        <taxon>Daphniidae</taxon>
        <taxon>Daphnia</taxon>
    </lineage>
</organism>
<dbReference type="GO" id="GO:0016281">
    <property type="term" value="C:eukaryotic translation initiation factor 4F complex"/>
    <property type="evidence" value="ECO:0007669"/>
    <property type="project" value="TreeGrafter"/>
</dbReference>
<evidence type="ECO:0000313" key="8">
    <source>
        <dbReference type="Proteomes" id="UP000789390"/>
    </source>
</evidence>
<sequence>MSFSKKIECVVKKTAFLPSPVHFPHLEFNGDWLSVFSVGQSVHLLVDDTSDSLPLLKNCPPPSTGKKAINFHQKSKNIHSQQQQQPQPQSGPPSYPNQQIRPNATYHFDDASQKYAYGGSYVGGTSAGQVSPPLPLVSGFRVPIRLLLHLKRMSQGPPSDNFVGHSPLDLSKQTPPHHQSAHHSLPPASLGVNQQLAMANPGHTGPMQGRSTQGNNQFFGRPIRPGNQHMPRPPMAGGTINPNHPPNAQAIPYPGLNQPVLFVIGDQFNQQSPYLSAYPANPPAYYPQSGNLPPGNVSFQQPRAAQQSNGYRQTPPYPSFPMQSSPAVYYQPQQPQPQQPQQQPQQQKEQQPQQQPEQPQQVPVAPPPTTQPRESSGASRRARSSALRLVDPNTNRDVLTGEEVPPSAVVTPTTFPEIVTTGAVSAPVVMAADEVEAPLTATSPFFSETEDIVSTPSNNTNVALIEKVKAKEKTVPTVVASPTPSVPAAVTAPVGATPIIAVPVTQQNGQVPSSRDPPNNITMTAFLPINFPANMKSIQPYLEMATDYASVDPCISRLYALEQGFLLKRKEDNLPFLLDLMQVLGKNKNELQSKIETTDVRIARTHLEDVSQKLLNWAESAPVLVSLTDQQSSRENSVTRPIRETAQPPTLSREVSKDVLIGKSTVTDDEIEQKSHALLGEYFTNKKIEDAVLDMKEWLHPSTVARFINQCLLHVLEHNKKERRATGTLLKEMVKRKLFHSSDILDGFTELLQSAEDFIVDIPKLWEYVAELVVPLFEEDVINLNFLPQLSSILNSSMVANFVAAVLKELVKEQGVAGAERILIMSNVPLTSVLPSGVDPNAFFAQHKELDFLSKIDSIPRSSGSVGKSNSSATPASQVNIDFQHSLEKYLRDATHLTTDDVCSWIQEQYVGDVNPAFIRALVTAVTESSIEGRGTESKLNNTVLKHWTEVLRRYVDNIPDRELQLLYAVQTLVTKRQHPKGLIQGIFETLYDSNVVSEEGFETWALVDDPLEREGKAVALKMIKSFLTCTDLQEANLHSGFCSATSVTATKKSSRRRSRKKVQRQNVNGSSENQDFQNENSLKPLPVVLESAVEKPSEKPVIAPPITATDDGENEAASLRYTYKDDQWSPVNPQGKRTYGRNFLLELQNSPACQKKPPGLPILEVAYTMKRGISVGDSTPPIVKMIPANELPQRNSRRSDDALPNLTVQSSYPELPSGFYKGASGGMTQSTIGAVEGVASQEIRSKRYQKLEDHSQNSGFTDRSLSQQLFSENSVTRPIRETAQPPTLSGATPDSQVNIGFQYSLEKYLRDATHLTTDEVCNWIQEKYVGEVNPAFIRALVTAVIESSIEGRGTDSKLNNTVLIKWTEFLRCYVGNIPDRELQLLYAVQTLVTQRQHPKGLIQGIFETLYDTNVVSLEGFDSWALVDDPLEHEGKDVALEMVNSFITCLLENGLAFESWMSADDPLEREGKAEALSMITSFLRWLKEDSDQDLDASKKQNHTEEHIVRGGTANVDKRGLHIGKAKYPEYVKSTYKYASIFHYLQA</sequence>
<dbReference type="FunFam" id="1.25.40.180:FF:000042">
    <property type="entry name" value="Eukaryotic translation initiation factor 4 gamma"/>
    <property type="match status" value="2"/>
</dbReference>
<evidence type="ECO:0000259" key="5">
    <source>
        <dbReference type="PROSITE" id="PS51363"/>
    </source>
</evidence>
<dbReference type="Pfam" id="PF02847">
    <property type="entry name" value="MA3"/>
    <property type="match status" value="1"/>
</dbReference>
<feature type="compositionally biased region" description="Polar residues" evidence="4">
    <location>
        <begin position="1285"/>
        <end position="1296"/>
    </location>
</feature>
<keyword evidence="8" id="KW-1185">Reference proteome</keyword>
<feature type="compositionally biased region" description="Polar residues" evidence="4">
    <location>
        <begin position="1067"/>
        <end position="1082"/>
    </location>
</feature>
<dbReference type="Pfam" id="PF04652">
    <property type="entry name" value="Vta1"/>
    <property type="match status" value="1"/>
</dbReference>
<dbReference type="InterPro" id="IPR023175">
    <property type="entry name" value="Vta1/CALS_N_sf"/>
</dbReference>
<feature type="domain" description="MI" evidence="6">
    <location>
        <begin position="670"/>
        <end position="792"/>
    </location>
</feature>
<feature type="region of interest" description="Disordered" evidence="4">
    <location>
        <begin position="154"/>
        <end position="252"/>
    </location>
</feature>
<dbReference type="OrthoDB" id="6379360at2759"/>
<evidence type="ECO:0000256" key="1">
    <source>
        <dbReference type="ARBA" id="ARBA00004308"/>
    </source>
</evidence>
<keyword evidence="2" id="KW-0810">Translation regulation</keyword>
<dbReference type="GO" id="GO:0006417">
    <property type="term" value="P:regulation of translation"/>
    <property type="evidence" value="ECO:0007669"/>
    <property type="project" value="UniProtKB-KW"/>
</dbReference>
<feature type="region of interest" description="Disordered" evidence="4">
    <location>
        <begin position="1274"/>
        <end position="1296"/>
    </location>
</feature>
<evidence type="ECO:0000313" key="7">
    <source>
        <dbReference type="EMBL" id="CAH0113663.1"/>
    </source>
</evidence>
<gene>
    <name evidence="7" type="ORF">DGAL_LOCUS17563</name>
</gene>
<protein>
    <submittedName>
        <fullName evidence="7">Uncharacterized protein</fullName>
    </submittedName>
</protein>
<feature type="compositionally biased region" description="Polar residues" evidence="4">
    <location>
        <begin position="209"/>
        <end position="218"/>
    </location>
</feature>
<dbReference type="InterPro" id="IPR016024">
    <property type="entry name" value="ARM-type_fold"/>
</dbReference>
<feature type="region of interest" description="Disordered" evidence="4">
    <location>
        <begin position="74"/>
        <end position="102"/>
    </location>
</feature>
<evidence type="ECO:0000256" key="2">
    <source>
        <dbReference type="ARBA" id="ARBA00022845"/>
    </source>
</evidence>
<dbReference type="Gene3D" id="1.25.40.270">
    <property type="entry name" value="Vacuolar protein sorting-associated protein vta1"/>
    <property type="match status" value="1"/>
</dbReference>
<comment type="subcellular location">
    <subcellularLocation>
        <location evidence="1">Endomembrane system</location>
    </subcellularLocation>
</comment>
<dbReference type="PANTHER" id="PTHR23253:SF78">
    <property type="entry name" value="EUKARYOTIC TRANSLATION INITIATION FACTOR 4G1, ISOFORM B-RELATED"/>
    <property type="match status" value="1"/>
</dbReference>
<keyword evidence="3" id="KW-0472">Membrane</keyword>
<dbReference type="PANTHER" id="PTHR23253">
    <property type="entry name" value="EUKARYOTIC TRANSLATION INITIATION FACTOR 4 GAMMA"/>
    <property type="match status" value="1"/>
</dbReference>
<reference evidence="7" key="1">
    <citation type="submission" date="2021-11" db="EMBL/GenBank/DDBJ databases">
        <authorList>
            <person name="Schell T."/>
        </authorList>
    </citation>
    <scope>NUCLEOTIDE SEQUENCE</scope>
    <source>
        <strain evidence="7">M5</strain>
    </source>
</reference>
<evidence type="ECO:0000259" key="6">
    <source>
        <dbReference type="PROSITE" id="PS51366"/>
    </source>
</evidence>
<dbReference type="PROSITE" id="PS51366">
    <property type="entry name" value="MI"/>
    <property type="match status" value="1"/>
</dbReference>
<dbReference type="InterPro" id="IPR003891">
    <property type="entry name" value="Initiation_fac_eIF4g_MI"/>
</dbReference>
<dbReference type="GO" id="GO:0003729">
    <property type="term" value="F:mRNA binding"/>
    <property type="evidence" value="ECO:0007669"/>
    <property type="project" value="TreeGrafter"/>
</dbReference>
<dbReference type="SUPFAM" id="SSF48371">
    <property type="entry name" value="ARM repeat"/>
    <property type="match status" value="3"/>
</dbReference>
<dbReference type="SMART" id="SM00544">
    <property type="entry name" value="MA3"/>
    <property type="match status" value="1"/>
</dbReference>
<dbReference type="Proteomes" id="UP000789390">
    <property type="component" value="Unassembled WGS sequence"/>
</dbReference>
<dbReference type="InterPro" id="IPR003307">
    <property type="entry name" value="W2_domain"/>
</dbReference>
<feature type="compositionally biased region" description="Low complexity" evidence="4">
    <location>
        <begin position="371"/>
        <end position="388"/>
    </location>
</feature>
<feature type="compositionally biased region" description="Polar residues" evidence="4">
    <location>
        <begin position="297"/>
        <end position="312"/>
    </location>
</feature>
<dbReference type="CDD" id="cd11559">
    <property type="entry name" value="W2_eIF4G1_like"/>
    <property type="match status" value="2"/>
</dbReference>
<evidence type="ECO:0000256" key="4">
    <source>
        <dbReference type="SAM" id="MobiDB-lite"/>
    </source>
</evidence>
<feature type="region of interest" description="Disordered" evidence="4">
    <location>
        <begin position="1049"/>
        <end position="1082"/>
    </location>
</feature>
<proteinExistence type="predicted"/>
<dbReference type="InterPro" id="IPR039431">
    <property type="entry name" value="Vta1/CALS_N"/>
</dbReference>
<dbReference type="GO" id="GO:0003743">
    <property type="term" value="F:translation initiation factor activity"/>
    <property type="evidence" value="ECO:0007669"/>
    <property type="project" value="TreeGrafter"/>
</dbReference>
<dbReference type="Pfam" id="PF02020">
    <property type="entry name" value="W2"/>
    <property type="match status" value="2"/>
</dbReference>
<feature type="compositionally biased region" description="Basic residues" evidence="4">
    <location>
        <begin position="1053"/>
        <end position="1064"/>
    </location>
</feature>
<feature type="domain" description="W2" evidence="5">
    <location>
        <begin position="873"/>
        <end position="1041"/>
    </location>
</feature>
<evidence type="ECO:0000256" key="3">
    <source>
        <dbReference type="ARBA" id="ARBA00023136"/>
    </source>
</evidence>
<name>A0A8J2S6V7_9CRUS</name>
<dbReference type="SMART" id="SM00515">
    <property type="entry name" value="eIF5C"/>
    <property type="match status" value="2"/>
</dbReference>
<accession>A0A8J2S6V7</accession>
<dbReference type="PROSITE" id="PS51363">
    <property type="entry name" value="W2"/>
    <property type="match status" value="2"/>
</dbReference>
<comment type="caution">
    <text evidence="7">The sequence shown here is derived from an EMBL/GenBank/DDBJ whole genome shotgun (WGS) entry which is preliminary data.</text>
</comment>
<feature type="compositionally biased region" description="Low complexity" evidence="4">
    <location>
        <begin position="339"/>
        <end position="363"/>
    </location>
</feature>
<dbReference type="Gene3D" id="1.25.40.180">
    <property type="match status" value="3"/>
</dbReference>
<feature type="region of interest" description="Disordered" evidence="4">
    <location>
        <begin position="285"/>
        <end position="402"/>
    </location>
</feature>
<feature type="domain" description="W2" evidence="5">
    <location>
        <begin position="1292"/>
        <end position="1496"/>
    </location>
</feature>
<dbReference type="GO" id="GO:0012505">
    <property type="term" value="C:endomembrane system"/>
    <property type="evidence" value="ECO:0007669"/>
    <property type="project" value="UniProtKB-SubCell"/>
</dbReference>